<feature type="domain" description="Bacterial surface antigen (D15)" evidence="4">
    <location>
        <begin position="288"/>
        <end position="499"/>
    </location>
</feature>
<feature type="chain" id="PRO_5015699191" evidence="3">
    <location>
        <begin position="19"/>
        <end position="501"/>
    </location>
</feature>
<dbReference type="Gene3D" id="2.40.160.50">
    <property type="entry name" value="membrane protein fhac: a member of the omp85/tpsb transporter family"/>
    <property type="match status" value="1"/>
</dbReference>
<evidence type="ECO:0000256" key="3">
    <source>
        <dbReference type="SAM" id="SignalP"/>
    </source>
</evidence>
<sequence>MKNLAILLTFLIHFSVFAQEAIIGVRDPEAHKNTDRLAILDTISLPFELSDDKKLSAEDILNKKEGFFVTGLPRFEFDPIRGFGVGGNIFFFQNKTKEDPFFYYTPYRYSINTELFVFENGRIKAAVNLDVPYIFNSKWRLRADAVVWEDPNAQYWGIGRESLERLSFQDKSTGAEGGVRQFNRVNDYEENLKIAIPGNGGRLQTDTHYNQFIQRELLFNALGERVEMGGKLRLMFGYEALFTAFEDYTGQVAEEAFLADGTAVEAIQRPTLVNKQIQEGTWDRYNLSGFSDGFKFTSMFAAALIYDTRDLEPDPSKGIFLQYSHEYSAPWLGSDFNFNKFMVQGQFIHTFHRWKNNRNRLTFAGLAALGHIFGPNINFIEMWDLSSQAEAGGILVLGGGRSLRGYREARFLAPTVGLVNLEMRARLHDFNAFNQHFALGITPFYDFGTVWEGLKDIQLNNFRGAPGIGGRIAWNQSTILRLDYAQSFEGGQFFFGFGHIF</sequence>
<dbReference type="GO" id="GO:0098046">
    <property type="term" value="C:type V protein secretion system complex"/>
    <property type="evidence" value="ECO:0007669"/>
    <property type="project" value="TreeGrafter"/>
</dbReference>
<dbReference type="InterPro" id="IPR051544">
    <property type="entry name" value="TPS_OM_transporter"/>
</dbReference>
<dbReference type="EMBL" id="PVTR01000002">
    <property type="protein sequence ID" value="PRY89724.1"/>
    <property type="molecule type" value="Genomic_DNA"/>
</dbReference>
<dbReference type="NCBIfam" id="NF047779">
    <property type="entry name" value="Omp85_fam"/>
    <property type="match status" value="1"/>
</dbReference>
<evidence type="ECO:0000313" key="7">
    <source>
        <dbReference type="Proteomes" id="UP000238157"/>
    </source>
</evidence>
<dbReference type="GO" id="GO:0008320">
    <property type="term" value="F:protein transmembrane transporter activity"/>
    <property type="evidence" value="ECO:0007669"/>
    <property type="project" value="TreeGrafter"/>
</dbReference>
<reference evidence="6 7" key="1">
    <citation type="submission" date="2018-03" db="EMBL/GenBank/DDBJ databases">
        <title>Genomic Encyclopedia of Archaeal and Bacterial Type Strains, Phase II (KMG-II): from individual species to whole genera.</title>
        <authorList>
            <person name="Goeker M."/>
        </authorList>
    </citation>
    <scope>NUCLEOTIDE SEQUENCE [LARGE SCALE GENOMIC DNA]</scope>
    <source>
        <strain evidence="6 7">DSM 27929</strain>
    </source>
</reference>
<dbReference type="PANTHER" id="PTHR34597:SF3">
    <property type="entry name" value="OUTER MEMBRANE TRANSPORTER CDIB"/>
    <property type="match status" value="1"/>
</dbReference>
<accession>A0A2T0WT24</accession>
<evidence type="ECO:0000256" key="2">
    <source>
        <dbReference type="ARBA" id="ARBA00023136"/>
    </source>
</evidence>
<dbReference type="InterPro" id="IPR046024">
    <property type="entry name" value="DUF5982"/>
</dbReference>
<dbReference type="PANTHER" id="PTHR34597">
    <property type="entry name" value="SLR1661 PROTEIN"/>
    <property type="match status" value="1"/>
</dbReference>
<evidence type="ECO:0000259" key="5">
    <source>
        <dbReference type="Pfam" id="PF19412"/>
    </source>
</evidence>
<comment type="caution">
    <text evidence="6">The sequence shown here is derived from an EMBL/GenBank/DDBJ whole genome shotgun (WGS) entry which is preliminary data.</text>
</comment>
<evidence type="ECO:0000259" key="4">
    <source>
        <dbReference type="Pfam" id="PF01103"/>
    </source>
</evidence>
<dbReference type="InterPro" id="IPR000184">
    <property type="entry name" value="Bac_surfAg_D15"/>
</dbReference>
<keyword evidence="3" id="KW-0732">Signal</keyword>
<dbReference type="GO" id="GO:0046819">
    <property type="term" value="P:protein secretion by the type V secretion system"/>
    <property type="evidence" value="ECO:0007669"/>
    <property type="project" value="TreeGrafter"/>
</dbReference>
<comment type="subcellular location">
    <subcellularLocation>
        <location evidence="1">Membrane</location>
    </subcellularLocation>
</comment>
<dbReference type="Pfam" id="PF01103">
    <property type="entry name" value="Omp85"/>
    <property type="match status" value="1"/>
</dbReference>
<feature type="domain" description="DUF5982" evidence="5">
    <location>
        <begin position="45"/>
        <end position="108"/>
    </location>
</feature>
<evidence type="ECO:0000256" key="1">
    <source>
        <dbReference type="ARBA" id="ARBA00004370"/>
    </source>
</evidence>
<organism evidence="6 7">
    <name type="scientific">Mongoliibacter ruber</name>
    <dbReference type="NCBI Taxonomy" id="1750599"/>
    <lineage>
        <taxon>Bacteria</taxon>
        <taxon>Pseudomonadati</taxon>
        <taxon>Bacteroidota</taxon>
        <taxon>Cytophagia</taxon>
        <taxon>Cytophagales</taxon>
        <taxon>Cyclobacteriaceae</taxon>
        <taxon>Mongoliibacter</taxon>
    </lineage>
</organism>
<protein>
    <submittedName>
        <fullName evidence="6">Surface antigen-like protein</fullName>
    </submittedName>
</protein>
<feature type="signal peptide" evidence="3">
    <location>
        <begin position="1"/>
        <end position="18"/>
    </location>
</feature>
<dbReference type="AlphaFoldDB" id="A0A2T0WT24"/>
<keyword evidence="7" id="KW-1185">Reference proteome</keyword>
<dbReference type="Proteomes" id="UP000238157">
    <property type="component" value="Unassembled WGS sequence"/>
</dbReference>
<proteinExistence type="predicted"/>
<name>A0A2T0WT24_9BACT</name>
<dbReference type="RefSeq" id="WP_170073166.1">
    <property type="nucleotide sequence ID" value="NZ_PVTR01000002.1"/>
</dbReference>
<gene>
    <name evidence="6" type="ORF">CLW00_102200</name>
</gene>
<dbReference type="Pfam" id="PF19412">
    <property type="entry name" value="DUF5982"/>
    <property type="match status" value="1"/>
</dbReference>
<keyword evidence="2" id="KW-0472">Membrane</keyword>
<evidence type="ECO:0000313" key="6">
    <source>
        <dbReference type="EMBL" id="PRY89724.1"/>
    </source>
</evidence>
<dbReference type="GO" id="GO:0019867">
    <property type="term" value="C:outer membrane"/>
    <property type="evidence" value="ECO:0007669"/>
    <property type="project" value="InterPro"/>
</dbReference>